<proteinExistence type="predicted"/>
<dbReference type="EMBL" id="GBXM01103871">
    <property type="protein sequence ID" value="JAH04706.1"/>
    <property type="molecule type" value="Transcribed_RNA"/>
</dbReference>
<evidence type="ECO:0000313" key="1">
    <source>
        <dbReference type="EMBL" id="JAH04706.1"/>
    </source>
</evidence>
<dbReference type="AlphaFoldDB" id="A0A0E9PJA9"/>
<organism evidence="1">
    <name type="scientific">Anguilla anguilla</name>
    <name type="common">European freshwater eel</name>
    <name type="synonym">Muraena anguilla</name>
    <dbReference type="NCBI Taxonomy" id="7936"/>
    <lineage>
        <taxon>Eukaryota</taxon>
        <taxon>Metazoa</taxon>
        <taxon>Chordata</taxon>
        <taxon>Craniata</taxon>
        <taxon>Vertebrata</taxon>
        <taxon>Euteleostomi</taxon>
        <taxon>Actinopterygii</taxon>
        <taxon>Neopterygii</taxon>
        <taxon>Teleostei</taxon>
        <taxon>Anguilliformes</taxon>
        <taxon>Anguillidae</taxon>
        <taxon>Anguilla</taxon>
    </lineage>
</organism>
<accession>A0A0E9PJA9</accession>
<reference evidence="1" key="2">
    <citation type="journal article" date="2015" name="Fish Shellfish Immunol.">
        <title>Early steps in the European eel (Anguilla anguilla)-Vibrio vulnificus interaction in the gills: Role of the RtxA13 toxin.</title>
        <authorList>
            <person name="Callol A."/>
            <person name="Pajuelo D."/>
            <person name="Ebbesson L."/>
            <person name="Teles M."/>
            <person name="MacKenzie S."/>
            <person name="Amaro C."/>
        </authorList>
    </citation>
    <scope>NUCLEOTIDE SEQUENCE</scope>
</reference>
<name>A0A0E9PJA9_ANGAN</name>
<sequence length="19" mass="2293">MRSASMWPSGTPWEELLQW</sequence>
<protein>
    <submittedName>
        <fullName evidence="1">Uncharacterized protein</fullName>
    </submittedName>
</protein>
<reference evidence="1" key="1">
    <citation type="submission" date="2014-11" db="EMBL/GenBank/DDBJ databases">
        <authorList>
            <person name="Amaro Gonzalez C."/>
        </authorList>
    </citation>
    <scope>NUCLEOTIDE SEQUENCE</scope>
</reference>